<dbReference type="GeneID" id="32688880"/>
<reference evidence="4 5" key="1">
    <citation type="submission" date="2017-12" db="EMBL/GenBank/DDBJ databases">
        <title>Phylogenetic diversity of female urinary microbiome.</title>
        <authorList>
            <person name="Thomas-White K."/>
            <person name="Wolfe A.J."/>
        </authorList>
    </citation>
    <scope>NUCLEOTIDE SEQUENCE [LARGE SCALE GENOMIC DNA]</scope>
    <source>
        <strain evidence="4 5">UMB0777</strain>
    </source>
</reference>
<evidence type="ECO:0000256" key="1">
    <source>
        <dbReference type="SAM" id="Coils"/>
    </source>
</evidence>
<feature type="coiled-coil region" evidence="1">
    <location>
        <begin position="239"/>
        <end position="266"/>
    </location>
</feature>
<gene>
    <name evidence="4" type="ORF">CYJ73_23365</name>
    <name evidence="3" type="ORF">DLJ61_13930</name>
</gene>
<evidence type="ECO:0000313" key="3">
    <source>
        <dbReference type="EMBL" id="AWO84457.1"/>
    </source>
</evidence>
<dbReference type="KEGG" id="gta:BCM27_13800"/>
<feature type="compositionally biased region" description="Basic and acidic residues" evidence="2">
    <location>
        <begin position="199"/>
        <end position="227"/>
    </location>
</feature>
<feature type="region of interest" description="Disordered" evidence="2">
    <location>
        <begin position="161"/>
        <end position="233"/>
    </location>
</feature>
<dbReference type="AlphaFoldDB" id="A0A2I1R209"/>
<evidence type="ECO:0000313" key="5">
    <source>
        <dbReference type="Proteomes" id="UP000234662"/>
    </source>
</evidence>
<dbReference type="Proteomes" id="UP000234662">
    <property type="component" value="Unassembled WGS sequence"/>
</dbReference>
<sequence>MSRFDEVVDELYGLAPDAFVKRRNELAREAKADGDRELAGRIDKLRRPTQAAWAINQWVRAHPDDSALIAELASELTVAQRRSAVDKMRALSRRRQELINSSVTAVARAAADRRVRLADSAIREVTQTLRAAVADHDVLEQVLRGNLTASAEYSGFGPAGVFVVPEPSPEPDRSEAETRDASSAADDSEPSSSDDTDRESDRERRELEARLTDAEAGERAARSHLEDASDTVDGVSSEVDEIVGRAQELRAELARCEESLRFARQRLSTAEQGRSEARIALREAVAATNEIRAALAEL</sequence>
<dbReference type="OrthoDB" id="3541690at2"/>
<dbReference type="RefSeq" id="WP_004018692.1">
    <property type="nucleotide sequence ID" value="NZ_CABEIC010000002.1"/>
</dbReference>
<dbReference type="EMBL" id="CP029604">
    <property type="protein sequence ID" value="AWO84457.1"/>
    <property type="molecule type" value="Genomic_DNA"/>
</dbReference>
<keyword evidence="1" id="KW-0175">Coiled coil</keyword>
<evidence type="ECO:0000256" key="2">
    <source>
        <dbReference type="SAM" id="MobiDB-lite"/>
    </source>
</evidence>
<feature type="compositionally biased region" description="Acidic residues" evidence="2">
    <location>
        <begin position="186"/>
        <end position="198"/>
    </location>
</feature>
<proteinExistence type="predicted"/>
<dbReference type="EMBL" id="PKJC01000031">
    <property type="protein sequence ID" value="PKZ63131.1"/>
    <property type="molecule type" value="Genomic_DNA"/>
</dbReference>
<evidence type="ECO:0000313" key="4">
    <source>
        <dbReference type="EMBL" id="PKZ63131.1"/>
    </source>
</evidence>
<organism evidence="4 5">
    <name type="scientific">Gordonia terrae</name>
    <dbReference type="NCBI Taxonomy" id="2055"/>
    <lineage>
        <taxon>Bacteria</taxon>
        <taxon>Bacillati</taxon>
        <taxon>Actinomycetota</taxon>
        <taxon>Actinomycetes</taxon>
        <taxon>Mycobacteriales</taxon>
        <taxon>Gordoniaceae</taxon>
        <taxon>Gordonia</taxon>
    </lineage>
</organism>
<protein>
    <submittedName>
        <fullName evidence="4">Uncharacterized protein</fullName>
    </submittedName>
</protein>
<dbReference type="Proteomes" id="UP000247118">
    <property type="component" value="Chromosome"/>
</dbReference>
<name>A0A2I1R209_9ACTN</name>
<feature type="compositionally biased region" description="Basic and acidic residues" evidence="2">
    <location>
        <begin position="170"/>
        <end position="180"/>
    </location>
</feature>
<reference evidence="3 6" key="2">
    <citation type="submission" date="2018-05" db="EMBL/GenBank/DDBJ databases">
        <title>Complete genome sequence of Gordonia terrae NRRL B-16283.</title>
        <authorList>
            <person name="Garlena R.A."/>
            <person name="Russell D.A."/>
            <person name="Hatfull G.F."/>
        </authorList>
    </citation>
    <scope>NUCLEOTIDE SEQUENCE [LARGE SCALE GENOMIC DNA]</scope>
    <source>
        <strain evidence="3 6">NRRL B-16283</strain>
    </source>
</reference>
<evidence type="ECO:0000313" key="6">
    <source>
        <dbReference type="Proteomes" id="UP000247118"/>
    </source>
</evidence>
<accession>A0A2I1R209</accession>
<dbReference type="STRING" id="2055.BCM27_13800"/>